<feature type="domain" description="XPG-I" evidence="14">
    <location>
        <begin position="646"/>
        <end position="715"/>
    </location>
</feature>
<dbReference type="SMART" id="SM00485">
    <property type="entry name" value="XPGN"/>
    <property type="match status" value="1"/>
</dbReference>
<proteinExistence type="inferred from homology"/>
<dbReference type="GO" id="GO:0017108">
    <property type="term" value="F:5'-flap endonuclease activity"/>
    <property type="evidence" value="ECO:0007669"/>
    <property type="project" value="UniProtKB-ARBA"/>
</dbReference>
<dbReference type="InterPro" id="IPR006086">
    <property type="entry name" value="XPG-I_dom"/>
</dbReference>
<dbReference type="InterPro" id="IPR019974">
    <property type="entry name" value="XPG_CS"/>
</dbReference>
<evidence type="ECO:0000256" key="9">
    <source>
        <dbReference type="ARBA" id="ARBA00022842"/>
    </source>
</evidence>
<protein>
    <submittedName>
        <fullName evidence="16">DNA repair protein complementing XP-G cells-like protein</fullName>
    </submittedName>
</protein>
<dbReference type="GO" id="GO:0000400">
    <property type="term" value="F:four-way junction DNA binding"/>
    <property type="evidence" value="ECO:0007669"/>
    <property type="project" value="UniProtKB-ARBA"/>
</dbReference>
<feature type="region of interest" description="Disordered" evidence="13">
    <location>
        <begin position="412"/>
        <end position="510"/>
    </location>
</feature>
<reference evidence="16" key="1">
    <citation type="journal article" date="2012" name="Nature">
        <title>The oyster genome reveals stress adaptation and complexity of shell formation.</title>
        <authorList>
            <person name="Zhang G."/>
            <person name="Fang X."/>
            <person name="Guo X."/>
            <person name="Li L."/>
            <person name="Luo R."/>
            <person name="Xu F."/>
            <person name="Yang P."/>
            <person name="Zhang L."/>
            <person name="Wang X."/>
            <person name="Qi H."/>
            <person name="Xiong Z."/>
            <person name="Que H."/>
            <person name="Xie Y."/>
            <person name="Holland P.W."/>
            <person name="Paps J."/>
            <person name="Zhu Y."/>
            <person name="Wu F."/>
            <person name="Chen Y."/>
            <person name="Wang J."/>
            <person name="Peng C."/>
            <person name="Meng J."/>
            <person name="Yang L."/>
            <person name="Liu J."/>
            <person name="Wen B."/>
            <person name="Zhang N."/>
            <person name="Huang Z."/>
            <person name="Zhu Q."/>
            <person name="Feng Y."/>
            <person name="Mount A."/>
            <person name="Hedgecock D."/>
            <person name="Xu Z."/>
            <person name="Liu Y."/>
            <person name="Domazet-Loso T."/>
            <person name="Du Y."/>
            <person name="Sun X."/>
            <person name="Zhang S."/>
            <person name="Liu B."/>
            <person name="Cheng P."/>
            <person name="Jiang X."/>
            <person name="Li J."/>
            <person name="Fan D."/>
            <person name="Wang W."/>
            <person name="Fu W."/>
            <person name="Wang T."/>
            <person name="Wang B."/>
            <person name="Zhang J."/>
            <person name="Peng Z."/>
            <person name="Li Y."/>
            <person name="Li N."/>
            <person name="Wang J."/>
            <person name="Chen M."/>
            <person name="He Y."/>
            <person name="Tan F."/>
            <person name="Song X."/>
            <person name="Zheng Q."/>
            <person name="Huang R."/>
            <person name="Yang H."/>
            <person name="Du X."/>
            <person name="Chen L."/>
            <person name="Yang M."/>
            <person name="Gaffney P.M."/>
            <person name="Wang S."/>
            <person name="Luo L."/>
            <person name="She Z."/>
            <person name="Ming Y."/>
            <person name="Huang W."/>
            <person name="Zhang S."/>
            <person name="Huang B."/>
            <person name="Zhang Y."/>
            <person name="Qu T."/>
            <person name="Ni P."/>
            <person name="Miao G."/>
            <person name="Wang J."/>
            <person name="Wang Q."/>
            <person name="Steinberg C.E."/>
            <person name="Wang H."/>
            <person name="Li N."/>
            <person name="Qian L."/>
            <person name="Zhang G."/>
            <person name="Li Y."/>
            <person name="Yang H."/>
            <person name="Liu X."/>
            <person name="Wang J."/>
            <person name="Yin Y."/>
            <person name="Wang J."/>
        </authorList>
    </citation>
    <scope>NUCLEOTIDE SEQUENCE [LARGE SCALE GENOMIC DNA]</scope>
    <source>
        <strain evidence="16">05x7-T-G4-1.051#20</strain>
    </source>
</reference>
<dbReference type="PRINTS" id="PR00066">
    <property type="entry name" value="XRODRMPGMNTG"/>
</dbReference>
<dbReference type="OrthoDB" id="2959108at2759"/>
<keyword evidence="5" id="KW-0479">Metal-binding</keyword>
<feature type="compositionally biased region" description="Acidic residues" evidence="13">
    <location>
        <begin position="978"/>
        <end position="994"/>
    </location>
</feature>
<dbReference type="GO" id="GO:0046872">
    <property type="term" value="F:metal ion binding"/>
    <property type="evidence" value="ECO:0007669"/>
    <property type="project" value="UniProtKB-KW"/>
</dbReference>
<evidence type="ECO:0000256" key="8">
    <source>
        <dbReference type="ARBA" id="ARBA00022801"/>
    </source>
</evidence>
<gene>
    <name evidence="16" type="ORF">CGI_10015229</name>
</gene>
<dbReference type="FunCoup" id="K1R3C0">
    <property type="interactions" value="1231"/>
</dbReference>
<dbReference type="CDD" id="cd09904">
    <property type="entry name" value="H3TH_XPG"/>
    <property type="match status" value="1"/>
</dbReference>
<dbReference type="GO" id="GO:0005634">
    <property type="term" value="C:nucleus"/>
    <property type="evidence" value="ECO:0007669"/>
    <property type="project" value="UniProtKB-SubCell"/>
</dbReference>
<dbReference type="InterPro" id="IPR006085">
    <property type="entry name" value="XPG_DNA_repair_N"/>
</dbReference>
<dbReference type="CDD" id="cd09868">
    <property type="entry name" value="PIN_XPG_RAD2"/>
    <property type="match status" value="2"/>
</dbReference>
<organism evidence="16">
    <name type="scientific">Magallana gigas</name>
    <name type="common">Pacific oyster</name>
    <name type="synonym">Crassostrea gigas</name>
    <dbReference type="NCBI Taxonomy" id="29159"/>
    <lineage>
        <taxon>Eukaryota</taxon>
        <taxon>Metazoa</taxon>
        <taxon>Spiralia</taxon>
        <taxon>Lophotrochozoa</taxon>
        <taxon>Mollusca</taxon>
        <taxon>Bivalvia</taxon>
        <taxon>Autobranchia</taxon>
        <taxon>Pteriomorphia</taxon>
        <taxon>Ostreida</taxon>
        <taxon>Ostreoidea</taxon>
        <taxon>Ostreidae</taxon>
        <taxon>Magallana</taxon>
    </lineage>
</organism>
<feature type="region of interest" description="Disordered" evidence="13">
    <location>
        <begin position="124"/>
        <end position="155"/>
    </location>
</feature>
<dbReference type="InterPro" id="IPR006084">
    <property type="entry name" value="XPG/Rad2"/>
</dbReference>
<dbReference type="SMART" id="SM00279">
    <property type="entry name" value="HhH2"/>
    <property type="match status" value="1"/>
</dbReference>
<feature type="compositionally biased region" description="Polar residues" evidence="13">
    <location>
        <begin position="414"/>
        <end position="425"/>
    </location>
</feature>
<evidence type="ECO:0000256" key="13">
    <source>
        <dbReference type="SAM" id="MobiDB-lite"/>
    </source>
</evidence>
<dbReference type="Gene3D" id="1.10.150.20">
    <property type="entry name" value="5' to 3' exonuclease, C-terminal subdomain"/>
    <property type="match status" value="1"/>
</dbReference>
<evidence type="ECO:0000256" key="5">
    <source>
        <dbReference type="ARBA" id="ARBA00022723"/>
    </source>
</evidence>
<evidence type="ECO:0000256" key="2">
    <source>
        <dbReference type="ARBA" id="ARBA00004123"/>
    </source>
</evidence>
<accession>K1R3C0</accession>
<dbReference type="PANTHER" id="PTHR16171">
    <property type="entry name" value="DNA REPAIR PROTEIN COMPLEMENTING XP-G CELLS-RELATED"/>
    <property type="match status" value="1"/>
</dbReference>
<evidence type="ECO:0000256" key="6">
    <source>
        <dbReference type="ARBA" id="ARBA00022759"/>
    </source>
</evidence>
<evidence type="ECO:0000256" key="10">
    <source>
        <dbReference type="ARBA" id="ARBA00023204"/>
    </source>
</evidence>
<evidence type="ECO:0000313" key="16">
    <source>
        <dbReference type="EMBL" id="EKC40248.1"/>
    </source>
</evidence>
<dbReference type="Gene3D" id="3.40.50.1010">
    <property type="entry name" value="5'-nuclease"/>
    <property type="match status" value="2"/>
</dbReference>
<evidence type="ECO:0000256" key="11">
    <source>
        <dbReference type="ARBA" id="ARBA00023242"/>
    </source>
</evidence>
<feature type="compositionally biased region" description="Low complexity" evidence="13">
    <location>
        <begin position="129"/>
        <end position="150"/>
    </location>
</feature>
<evidence type="ECO:0000256" key="4">
    <source>
        <dbReference type="ARBA" id="ARBA00022722"/>
    </source>
</evidence>
<feature type="domain" description="XPG N-terminal" evidence="15">
    <location>
        <begin position="1"/>
        <end position="98"/>
    </location>
</feature>
<feature type="compositionally biased region" description="Basic and acidic residues" evidence="13">
    <location>
        <begin position="958"/>
        <end position="972"/>
    </location>
</feature>
<keyword evidence="8" id="KW-0378">Hydrolase</keyword>
<feature type="region of interest" description="Disordered" evidence="13">
    <location>
        <begin position="347"/>
        <end position="369"/>
    </location>
</feature>
<dbReference type="SUPFAM" id="SSF88723">
    <property type="entry name" value="PIN domain-like"/>
    <property type="match status" value="1"/>
</dbReference>
<evidence type="ECO:0000259" key="14">
    <source>
        <dbReference type="SMART" id="SM00484"/>
    </source>
</evidence>
<keyword evidence="6" id="KW-0255">Endonuclease</keyword>
<dbReference type="GO" id="GO:0006289">
    <property type="term" value="P:nucleotide-excision repair"/>
    <property type="evidence" value="ECO:0007669"/>
    <property type="project" value="InterPro"/>
</dbReference>
<feature type="compositionally biased region" description="Basic and acidic residues" evidence="13">
    <location>
        <begin position="885"/>
        <end position="894"/>
    </location>
</feature>
<comment type="cofactor">
    <cofactor evidence="1">
        <name>Mg(2+)</name>
        <dbReference type="ChEBI" id="CHEBI:18420"/>
    </cofactor>
</comment>
<dbReference type="PROSITE" id="PS00841">
    <property type="entry name" value="XPG_1"/>
    <property type="match status" value="1"/>
</dbReference>
<comment type="subcellular location">
    <subcellularLocation>
        <location evidence="2">Nucleus</location>
    </subcellularLocation>
</comment>
<dbReference type="SMART" id="SM00484">
    <property type="entry name" value="XPGI"/>
    <property type="match status" value="1"/>
</dbReference>
<evidence type="ECO:0000259" key="15">
    <source>
        <dbReference type="SMART" id="SM00485"/>
    </source>
</evidence>
<feature type="compositionally biased region" description="Basic and acidic residues" evidence="13">
    <location>
        <begin position="494"/>
        <end position="504"/>
    </location>
</feature>
<feature type="region of interest" description="Disordered" evidence="13">
    <location>
        <begin position="885"/>
        <end position="1005"/>
    </location>
</feature>
<dbReference type="PRINTS" id="PR00853">
    <property type="entry name" value="XPGRADSUPER"/>
</dbReference>
<sequence>MGVHGLWHLLQPTGRPVSLQSLEGKVLAVDVSIWLHQAVKGMRNKDGSPISNAHLHVLFTRVCKLLYYKIKPVFVFDGRVPELKKQTMASRREKKMIAEVEGDKASKKILDNLLKSHALKEVMKKGHASTDSSSSVSQPSTSSHSQQSAQKPDLFQLPPLPEEFARAQEIQPWEEPTTNATIFEDEYQNLDDVDIDSAEFKSLPAEVQHEILSELKERRKRLTRYSNLKLPKDSNDFSSFQMAKLLKQNDLSNKLEEVRMKMTKQISGEITQDLGEHAVGTEIQAQRILSDDSSHFILIKGLSNKRKLEELDKIKEEAEREEESGMEDLKNGERIVEDDKVMIDLGESDSESETCDSYKKNEHSKDMSNNVESQISRFTVDEPMEKSISCSSKSHKPFGDSYQEKEDVVFEGSGNFNRGQESNGEQVKHDKDIEIIGTSSDVSKCENENSKDNDKTKTIKSSPREANLSDDNSKTYEIHEKTENGSVNPLVQNVDRKSSNRSESCDSEDEGFIEVSIDPAKIGPDELFPADIFTTASTEVEEIPIVSANKEEQLVEEPCGSAERELSPEPEYTHLAEPEPIPAEISSESPNDLVKQFTELVENDVDRVYEDLELETRALQQERGRQERLATSLSDQMYLEAQDLLKLFGVPFVLSPTEAEAQCAWLDSANLTNGTITDDSDIWLFGGRRVYKNFFNQDRTVELFMNDSIQSQLGLNREIFINMALLCGSDYTDGIPGVGPVTAMEILSEFPAADLSALQAFKSWWEETQKHKRNPKISKIRSKLRQLEVSEGFPDHRIVDAYLKPTVDDSKEAFSWALPDLDLLREYAKEKLGWAQVKTDEVLLPVLQKLKETQVQTRINSYFQPENFMEPKKLKSVRLKRALKKFHDSPEKKQTGSQEDSEFKSKETERVDEKTKRARVVKNLAAKQYTESNKSNSRPRGKGSRAPRGRGKGKAPAKKVETMRKPVYKEEVNLSESSSDDQGDGVANDDDDDMLANLDYESWQK</sequence>
<dbReference type="InterPro" id="IPR029060">
    <property type="entry name" value="PIN-like_dom_sf"/>
</dbReference>
<keyword evidence="11" id="KW-0539">Nucleus</keyword>
<comment type="similarity">
    <text evidence="12">Belongs to the XPG/RAD2 endonuclease family. GEN subfamily.</text>
</comment>
<dbReference type="InParanoid" id="K1R3C0"/>
<keyword evidence="7" id="KW-0227">DNA damage</keyword>
<dbReference type="AlphaFoldDB" id="K1R3C0"/>
<evidence type="ECO:0000256" key="12">
    <source>
        <dbReference type="ARBA" id="ARBA00038112"/>
    </source>
</evidence>
<dbReference type="InterPro" id="IPR008918">
    <property type="entry name" value="HhH2"/>
</dbReference>
<dbReference type="SUPFAM" id="SSF47807">
    <property type="entry name" value="5' to 3' exonuclease, C-terminal subdomain"/>
    <property type="match status" value="1"/>
</dbReference>
<evidence type="ECO:0000256" key="1">
    <source>
        <dbReference type="ARBA" id="ARBA00001946"/>
    </source>
</evidence>
<keyword evidence="4" id="KW-0540">Nuclease</keyword>
<feature type="compositionally biased region" description="Basic and acidic residues" evidence="13">
    <location>
        <begin position="471"/>
        <end position="483"/>
    </location>
</feature>
<dbReference type="GO" id="GO:0003697">
    <property type="term" value="F:single-stranded DNA binding"/>
    <property type="evidence" value="ECO:0007669"/>
    <property type="project" value="InterPro"/>
</dbReference>
<feature type="compositionally biased region" description="Basic and acidic residues" evidence="13">
    <location>
        <begin position="443"/>
        <end position="457"/>
    </location>
</feature>
<evidence type="ECO:0000256" key="3">
    <source>
        <dbReference type="ARBA" id="ARBA00005283"/>
    </source>
</evidence>
<dbReference type="EMBL" id="JH816951">
    <property type="protein sequence ID" value="EKC40248.1"/>
    <property type="molecule type" value="Genomic_DNA"/>
</dbReference>
<dbReference type="InterPro" id="IPR001044">
    <property type="entry name" value="XPG/Rad2_eukaryotes"/>
</dbReference>
<feature type="compositionally biased region" description="Basic and acidic residues" evidence="13">
    <location>
        <begin position="356"/>
        <end position="366"/>
    </location>
</feature>
<keyword evidence="10" id="KW-0234">DNA repair</keyword>
<dbReference type="HOGENOM" id="CLU_003018_2_0_1"/>
<dbReference type="KEGG" id="crg:105334251"/>
<dbReference type="GO" id="GO:0008821">
    <property type="term" value="F:crossover junction DNA endonuclease activity"/>
    <property type="evidence" value="ECO:0007669"/>
    <property type="project" value="UniProtKB-ARBA"/>
</dbReference>
<feature type="compositionally biased region" description="Basic residues" evidence="13">
    <location>
        <begin position="937"/>
        <end position="957"/>
    </location>
</feature>
<dbReference type="Pfam" id="PF00752">
    <property type="entry name" value="XPG_N"/>
    <property type="match status" value="1"/>
</dbReference>
<dbReference type="FunFam" id="1.10.150.20:FF:000030">
    <property type="entry name" value="Flap endonuclease GEN-like 1"/>
    <property type="match status" value="1"/>
</dbReference>
<keyword evidence="9" id="KW-0460">Magnesium</keyword>
<dbReference type="Pfam" id="PF00867">
    <property type="entry name" value="XPG_I"/>
    <property type="match status" value="1"/>
</dbReference>
<evidence type="ECO:0000256" key="7">
    <source>
        <dbReference type="ARBA" id="ARBA00022763"/>
    </source>
</evidence>
<dbReference type="PANTHER" id="PTHR16171:SF7">
    <property type="entry name" value="DNA REPAIR PROTEIN RAD2"/>
    <property type="match status" value="1"/>
</dbReference>
<comment type="similarity">
    <text evidence="3">Belongs to the XPG/RAD2 endonuclease family. XPG subfamily.</text>
</comment>
<name>K1R3C0_MAGGI</name>
<dbReference type="InterPro" id="IPR036279">
    <property type="entry name" value="5-3_exonuclease_C_sf"/>
</dbReference>
<feature type="compositionally biased region" description="Basic and acidic residues" evidence="13">
    <location>
        <begin position="901"/>
        <end position="915"/>
    </location>
</feature>